<dbReference type="EMBL" id="MLHK01000086">
    <property type="protein sequence ID" value="OOF42795.1"/>
    <property type="molecule type" value="Genomic_DNA"/>
</dbReference>
<gene>
    <name evidence="1" type="ORF">BKK51_12440</name>
</gene>
<organism evidence="1 2">
    <name type="scientific">Rodentibacter trehalosifermentans</name>
    <dbReference type="NCBI Taxonomy" id="1908263"/>
    <lineage>
        <taxon>Bacteria</taxon>
        <taxon>Pseudomonadati</taxon>
        <taxon>Pseudomonadota</taxon>
        <taxon>Gammaproteobacteria</taxon>
        <taxon>Pasteurellales</taxon>
        <taxon>Pasteurellaceae</taxon>
        <taxon>Rodentibacter</taxon>
    </lineage>
</organism>
<protein>
    <submittedName>
        <fullName evidence="1">Uncharacterized protein</fullName>
    </submittedName>
</protein>
<evidence type="ECO:0000313" key="1">
    <source>
        <dbReference type="EMBL" id="OOF42795.1"/>
    </source>
</evidence>
<reference evidence="1 2" key="1">
    <citation type="submission" date="2016-10" db="EMBL/GenBank/DDBJ databases">
        <title>Rodentibacter gen. nov. and new species.</title>
        <authorList>
            <person name="Christensen H."/>
        </authorList>
    </citation>
    <scope>NUCLEOTIDE SEQUENCE [LARGE SCALE GENOMIC DNA]</scope>
    <source>
        <strain evidence="1 2">H1983213011</strain>
    </source>
</reference>
<proteinExistence type="predicted"/>
<comment type="caution">
    <text evidence="1">The sequence shown here is derived from an EMBL/GenBank/DDBJ whole genome shotgun (WGS) entry which is preliminary data.</text>
</comment>
<name>A0A1V3ILW8_9PAST</name>
<accession>A0A1V3ILW8</accession>
<evidence type="ECO:0000313" key="2">
    <source>
        <dbReference type="Proteomes" id="UP000188728"/>
    </source>
</evidence>
<dbReference type="AlphaFoldDB" id="A0A1V3ILW8"/>
<dbReference type="RefSeq" id="WP_059367935.1">
    <property type="nucleotide sequence ID" value="NZ_MLHK01000086.1"/>
</dbReference>
<dbReference type="Proteomes" id="UP000188728">
    <property type="component" value="Unassembled WGS sequence"/>
</dbReference>
<sequence>MAINIYSLTDENNQTAYYAVVKIQIKRQKLISSRYFESDKATARQWAKSEETRLKLENGGKVSNIEKVTYARHTALQQNSSAKAFNDLFKIMGGRKPQPQGATA</sequence>